<dbReference type="Gene3D" id="1.25.40.80">
    <property type="match status" value="1"/>
</dbReference>
<feature type="site" description="Electron transfer via tryptophanyl radical" evidence="7">
    <location>
        <position position="437"/>
    </location>
</feature>
<proteinExistence type="inferred from homology"/>
<organism evidence="10 11">
    <name type="scientific">Niveomyces insectorum RCEF 264</name>
    <dbReference type="NCBI Taxonomy" id="1081102"/>
    <lineage>
        <taxon>Eukaryota</taxon>
        <taxon>Fungi</taxon>
        <taxon>Dikarya</taxon>
        <taxon>Ascomycota</taxon>
        <taxon>Pezizomycotina</taxon>
        <taxon>Sordariomycetes</taxon>
        <taxon>Hypocreomycetidae</taxon>
        <taxon>Hypocreales</taxon>
        <taxon>Cordycipitaceae</taxon>
        <taxon>Niveomyces</taxon>
    </lineage>
</organism>
<feature type="binding site" evidence="6">
    <location>
        <begin position="359"/>
        <end position="363"/>
    </location>
    <ligand>
        <name>FAD</name>
        <dbReference type="ChEBI" id="CHEBI:57692"/>
    </ligand>
</feature>
<dbReference type="GO" id="GO:0071949">
    <property type="term" value="F:FAD binding"/>
    <property type="evidence" value="ECO:0007669"/>
    <property type="project" value="TreeGrafter"/>
</dbReference>
<dbReference type="GO" id="GO:0003677">
    <property type="term" value="F:DNA binding"/>
    <property type="evidence" value="ECO:0007669"/>
    <property type="project" value="TreeGrafter"/>
</dbReference>
<evidence type="ECO:0000313" key="10">
    <source>
        <dbReference type="EMBL" id="OAA55285.1"/>
    </source>
</evidence>
<dbReference type="GO" id="GO:0006950">
    <property type="term" value="P:response to stress"/>
    <property type="evidence" value="ECO:0007669"/>
    <property type="project" value="UniProtKB-ARBA"/>
</dbReference>
<evidence type="ECO:0000256" key="3">
    <source>
        <dbReference type="ARBA" id="ARBA00022630"/>
    </source>
</evidence>
<comment type="cofactor">
    <cofactor evidence="1">
        <name>(6R)-5,10-methylene-5,6,7,8-tetrahydrofolate</name>
        <dbReference type="ChEBI" id="CHEBI:15636"/>
    </cofactor>
</comment>
<evidence type="ECO:0000256" key="2">
    <source>
        <dbReference type="ARBA" id="ARBA00005862"/>
    </source>
</evidence>
<dbReference type="Gene3D" id="1.10.579.10">
    <property type="entry name" value="DNA Cyclobutane Dipyrimidine Photolyase, subunit A, domain 3"/>
    <property type="match status" value="1"/>
</dbReference>
<dbReference type="SUPFAM" id="SSF48173">
    <property type="entry name" value="Cryptochrome/photolyase FAD-binding domain"/>
    <property type="match status" value="1"/>
</dbReference>
<dbReference type="GO" id="GO:0043153">
    <property type="term" value="P:entrainment of circadian clock by photoperiod"/>
    <property type="evidence" value="ECO:0007669"/>
    <property type="project" value="TreeGrafter"/>
</dbReference>
<dbReference type="Pfam" id="PF00875">
    <property type="entry name" value="DNA_photolyase"/>
    <property type="match status" value="1"/>
</dbReference>
<dbReference type="Pfam" id="PF03441">
    <property type="entry name" value="FAD_binding_7"/>
    <property type="match status" value="1"/>
</dbReference>
<dbReference type="InterPro" id="IPR014729">
    <property type="entry name" value="Rossmann-like_a/b/a_fold"/>
</dbReference>
<keyword evidence="4 6" id="KW-0274">FAD</keyword>
<feature type="binding site" evidence="6">
    <location>
        <position position="347"/>
    </location>
    <ligand>
        <name>FAD</name>
        <dbReference type="ChEBI" id="CHEBI:57692"/>
    </ligand>
</feature>
<dbReference type="SUPFAM" id="SSF52425">
    <property type="entry name" value="Cryptochrome/photolyase, N-terminal domain"/>
    <property type="match status" value="1"/>
</dbReference>
<dbReference type="PANTHER" id="PTHR11455:SF18">
    <property type="entry name" value="SI:CH1073-390K14.1"/>
    <property type="match status" value="1"/>
</dbReference>
<dbReference type="GO" id="GO:0006139">
    <property type="term" value="P:nucleobase-containing compound metabolic process"/>
    <property type="evidence" value="ECO:0007669"/>
    <property type="project" value="UniProtKB-ARBA"/>
</dbReference>
<feature type="domain" description="Photolyase/cryptochrome alpha/beta" evidence="9">
    <location>
        <begin position="104"/>
        <end position="241"/>
    </location>
</feature>
<dbReference type="InterPro" id="IPR005101">
    <property type="entry name" value="Cryptochr/Photolyase_FAD-bd"/>
</dbReference>
<evidence type="ECO:0000256" key="8">
    <source>
        <dbReference type="SAM" id="MobiDB-lite"/>
    </source>
</evidence>
<feature type="site" description="Electron transfer via tryptophanyl radical" evidence="7">
    <location>
        <position position="490"/>
    </location>
</feature>
<dbReference type="EMBL" id="AZHD01000020">
    <property type="protein sequence ID" value="OAA55285.1"/>
    <property type="molecule type" value="Genomic_DNA"/>
</dbReference>
<dbReference type="InterPro" id="IPR036134">
    <property type="entry name" value="Crypto/Photolyase_FAD-like_sf"/>
</dbReference>
<dbReference type="PRINTS" id="PR00147">
    <property type="entry name" value="DNAPHOTLYASE"/>
</dbReference>
<evidence type="ECO:0000256" key="7">
    <source>
        <dbReference type="PIRSR" id="PIRSR602081-2"/>
    </source>
</evidence>
<dbReference type="PROSITE" id="PS00394">
    <property type="entry name" value="DNA_PHOTOLYASES_1_1"/>
    <property type="match status" value="1"/>
</dbReference>
<comment type="similarity">
    <text evidence="2">Belongs to the DNA photolyase class-1 family.</text>
</comment>
<evidence type="ECO:0000256" key="6">
    <source>
        <dbReference type="PIRSR" id="PIRSR602081-1"/>
    </source>
</evidence>
<evidence type="ECO:0000313" key="11">
    <source>
        <dbReference type="Proteomes" id="UP000076874"/>
    </source>
</evidence>
<dbReference type="InterPro" id="IPR018394">
    <property type="entry name" value="DNA_photolyase_1_CS_C"/>
</dbReference>
<feature type="site" description="Electron transfer via tryptophanyl radical" evidence="7">
    <location>
        <position position="513"/>
    </location>
</feature>
<dbReference type="PROSITE" id="PS51645">
    <property type="entry name" value="PHR_CRY_ALPHA_BETA"/>
    <property type="match status" value="1"/>
</dbReference>
<comment type="cofactor">
    <cofactor evidence="6">
        <name>FAD</name>
        <dbReference type="ChEBI" id="CHEBI:57692"/>
    </cofactor>
    <text evidence="6">Binds 1 FAD per subunit.</text>
</comment>
<evidence type="ECO:0000256" key="5">
    <source>
        <dbReference type="ARBA" id="ARBA00022991"/>
    </source>
</evidence>
<evidence type="ECO:0000256" key="1">
    <source>
        <dbReference type="ARBA" id="ARBA00001932"/>
    </source>
</evidence>
<dbReference type="PANTHER" id="PTHR11455">
    <property type="entry name" value="CRYPTOCHROME"/>
    <property type="match status" value="1"/>
</dbReference>
<dbReference type="Gene3D" id="3.40.50.620">
    <property type="entry name" value="HUPs"/>
    <property type="match status" value="1"/>
</dbReference>
<keyword evidence="5" id="KW-0157">Chromophore</keyword>
<keyword evidence="10" id="KW-0456">Lyase</keyword>
<evidence type="ECO:0000256" key="4">
    <source>
        <dbReference type="ARBA" id="ARBA00022827"/>
    </source>
</evidence>
<dbReference type="FunFam" id="1.10.579.10:FF:000003">
    <property type="entry name" value="Deoxyribodipyrimidine photo-lyase"/>
    <property type="match status" value="1"/>
</dbReference>
<feature type="region of interest" description="Disordered" evidence="8">
    <location>
        <begin position="1"/>
        <end position="54"/>
    </location>
</feature>
<feature type="compositionally biased region" description="Low complexity" evidence="8">
    <location>
        <begin position="13"/>
        <end position="28"/>
    </location>
</feature>
<dbReference type="GO" id="GO:0005737">
    <property type="term" value="C:cytoplasm"/>
    <property type="evidence" value="ECO:0007669"/>
    <property type="project" value="TreeGrafter"/>
</dbReference>
<dbReference type="GO" id="GO:0005634">
    <property type="term" value="C:nucleus"/>
    <property type="evidence" value="ECO:0007669"/>
    <property type="project" value="TreeGrafter"/>
</dbReference>
<protein>
    <submittedName>
        <fullName evidence="10">Deoxyribodipyrimidine photo-lyase</fullName>
    </submittedName>
</protein>
<dbReference type="GO" id="GO:0003904">
    <property type="term" value="F:deoxyribodipyrimidine photo-lyase activity"/>
    <property type="evidence" value="ECO:0007669"/>
    <property type="project" value="TreeGrafter"/>
</dbReference>
<dbReference type="InterPro" id="IPR002081">
    <property type="entry name" value="Cryptochrome/DNA_photolyase_1"/>
</dbReference>
<name>A0A162ICS3_9HYPO</name>
<reference evidence="10 11" key="1">
    <citation type="journal article" date="2016" name="Genome Biol. Evol.">
        <title>Divergent and convergent evolution of fungal pathogenicity.</title>
        <authorList>
            <person name="Shang Y."/>
            <person name="Xiao G."/>
            <person name="Zheng P."/>
            <person name="Cen K."/>
            <person name="Zhan S."/>
            <person name="Wang C."/>
        </authorList>
    </citation>
    <scope>NUCLEOTIDE SEQUENCE [LARGE SCALE GENOMIC DNA]</scope>
    <source>
        <strain evidence="10 11">RCEF 264</strain>
    </source>
</reference>
<evidence type="ECO:0000259" key="9">
    <source>
        <dbReference type="PROSITE" id="PS51645"/>
    </source>
</evidence>
<dbReference type="STRING" id="1081102.A0A162ICS3"/>
<dbReference type="Proteomes" id="UP000076874">
    <property type="component" value="Unassembled WGS sequence"/>
</dbReference>
<feature type="binding site" evidence="6">
    <location>
        <begin position="503"/>
        <end position="505"/>
    </location>
    <ligand>
        <name>FAD</name>
        <dbReference type="ChEBI" id="CHEBI:57692"/>
    </ligand>
</feature>
<feature type="binding site" evidence="6">
    <location>
        <position position="402"/>
    </location>
    <ligand>
        <name>FAD</name>
        <dbReference type="ChEBI" id="CHEBI:57692"/>
    </ligand>
</feature>
<gene>
    <name evidence="10" type="ORF">SPI_08380</name>
</gene>
<dbReference type="PROSITE" id="PS00691">
    <property type="entry name" value="DNA_PHOTOLYASES_1_2"/>
    <property type="match status" value="1"/>
</dbReference>
<accession>A0A162ICS3</accession>
<dbReference type="AlphaFoldDB" id="A0A162ICS3"/>
<keyword evidence="3 6" id="KW-0285">Flavoprotein</keyword>
<sequence>MPRENASSKRKASASQTSPSGEPSSGPNGRKKAKTAKHDALHQPHPRHALSEDHGIVLRRYYPPEMSNKRASAYANGKLPKPIDELQDALDETADQRMQVQPKDAVVHWFKTDLRMRDNRALAMASEKARAAGVPLICLYVVSPQDWEAHLRSPARVDLILRTLHVLKADLAALNIPLWIETADKRQQVPDRVLARLQTWGASHLFANMEYEVDELRRDAKLVRRCAAQGIAMTVIHDTCIVPPGTLASSTGNGRPYAVFTPWYRAWMQHIHQHEDLLVDLAEPPAAQSAGIRDKISSLFDCPVPHAPKNKRLDKEEAKRFRTLWPAGEHEAMARLNRFCDERLTAYAAYRDFPARDATSTLSPYLASGALSARTAVQTARTRAAAVSLDGGDSGNEGFQSWAREVAWRDFYRHVLVGWPYVCMNKPFKPAYADIEWSYDQDRFAAWTEGRTGYPIVDAAMRQLRYQGWLHNRCRIIVASFLAKDLLLDWRMGEKYFMEHLIDGDFSNNNGGWGYAASVGVDPQPYFRIINPILQSERFDPDGRYIRQWVPELRSSIEDGSAAIHEPYARGDVEKLRASGYPEPIVQHHEARERALAAYKQGIANGKK</sequence>
<feature type="binding site" evidence="6">
    <location>
        <begin position="405"/>
        <end position="412"/>
    </location>
    <ligand>
        <name>FAD</name>
        <dbReference type="ChEBI" id="CHEBI:57692"/>
    </ligand>
</feature>
<dbReference type="OrthoDB" id="435881at2759"/>
<comment type="caution">
    <text evidence="10">The sequence shown here is derived from an EMBL/GenBank/DDBJ whole genome shotgun (WGS) entry which is preliminary data.</text>
</comment>
<dbReference type="GO" id="GO:0032922">
    <property type="term" value="P:circadian regulation of gene expression"/>
    <property type="evidence" value="ECO:0007669"/>
    <property type="project" value="TreeGrafter"/>
</dbReference>
<dbReference type="InterPro" id="IPR006050">
    <property type="entry name" value="DNA_photolyase_N"/>
</dbReference>
<dbReference type="InterPro" id="IPR036155">
    <property type="entry name" value="Crypto/Photolyase_N_sf"/>
</dbReference>
<keyword evidence="11" id="KW-1185">Reference proteome</keyword>